<keyword evidence="6" id="KW-1185">Reference proteome</keyword>
<dbReference type="AlphaFoldDB" id="A0A4V5N4U7"/>
<evidence type="ECO:0000256" key="1">
    <source>
        <dbReference type="ARBA" id="ARBA00010088"/>
    </source>
</evidence>
<dbReference type="PANTHER" id="PTHR21661:SF39">
    <property type="entry name" value="HYDROLASE, PUTATIVE (AFU_ORTHOLOGUE AFUA_3G08960)-RELATED"/>
    <property type="match status" value="1"/>
</dbReference>
<dbReference type="GO" id="GO:0004301">
    <property type="term" value="F:epoxide hydrolase activity"/>
    <property type="evidence" value="ECO:0007669"/>
    <property type="project" value="TreeGrafter"/>
</dbReference>
<dbReference type="InterPro" id="IPR010497">
    <property type="entry name" value="Epoxide_hydro_N"/>
</dbReference>
<keyword evidence="2" id="KW-0378">Hydrolase</keyword>
<evidence type="ECO:0000313" key="5">
    <source>
        <dbReference type="EMBL" id="TKA29239.1"/>
    </source>
</evidence>
<dbReference type="PIRSF" id="PIRSF001112">
    <property type="entry name" value="Epoxide_hydrolase"/>
    <property type="match status" value="1"/>
</dbReference>
<dbReference type="Proteomes" id="UP000308549">
    <property type="component" value="Unassembled WGS sequence"/>
</dbReference>
<evidence type="ECO:0000256" key="2">
    <source>
        <dbReference type="ARBA" id="ARBA00022801"/>
    </source>
</evidence>
<name>A0A4V5N4U7_9PEZI</name>
<dbReference type="EMBL" id="NAJL01000015">
    <property type="protein sequence ID" value="TKA29239.1"/>
    <property type="molecule type" value="Genomic_DNA"/>
</dbReference>
<comment type="caution">
    <text evidence="5">The sequence shown here is derived from an EMBL/GenBank/DDBJ whole genome shotgun (WGS) entry which is preliminary data.</text>
</comment>
<proteinExistence type="inferred from homology"/>
<feature type="active site" description="Nucleophile" evidence="3">
    <location>
        <position position="206"/>
    </location>
</feature>
<dbReference type="GO" id="GO:0097176">
    <property type="term" value="P:epoxide metabolic process"/>
    <property type="evidence" value="ECO:0007669"/>
    <property type="project" value="TreeGrafter"/>
</dbReference>
<organism evidence="5 6">
    <name type="scientific">Salinomyces thailandicus</name>
    <dbReference type="NCBI Taxonomy" id="706561"/>
    <lineage>
        <taxon>Eukaryota</taxon>
        <taxon>Fungi</taxon>
        <taxon>Dikarya</taxon>
        <taxon>Ascomycota</taxon>
        <taxon>Pezizomycotina</taxon>
        <taxon>Dothideomycetes</taxon>
        <taxon>Dothideomycetidae</taxon>
        <taxon>Mycosphaerellales</taxon>
        <taxon>Teratosphaeriaceae</taxon>
        <taxon>Salinomyces</taxon>
    </lineage>
</organism>
<sequence>MADYSKIPASAKLQPKPFKAHVDDEKLKHMKELLKLSPIGPAVWENTSKDQGENLMSNTQRRHGMRRDWLSNAKDHWLNKFDWRQHEDYINSFPQYTVPVTDDDGITLDIHFMALFSEKADAVPIAFYHGWPGSFLEFLKVFELLRKRYSPKELPFHVVAPSLPGYAYSSGPPVDVNYNLEKASSAMNNLMIGLGFSSGYLAQGGDLGAFVSRIQAAKYDTCKSMHLNFVNVTPEIAKNNTDMNEIEAKSVQRGMEFSKMGFAYAQEHGTRTATIGLVLSSSPLAMLGWIGEKFLEWSDQDPSLDDILESVSLYWLTDTYARCIYPYRAVVQPDRPGPVYVEKPCGYSFFPHELIPAPRCWAAATCNLVAYSAHTSGGHFAAMEKPEELLGDVEDWVKKVWKGAKLKVAKPAAKKQKKKMVAVKDEDAVGVKDGGAAVKAEPED</sequence>
<evidence type="ECO:0000259" key="4">
    <source>
        <dbReference type="Pfam" id="PF06441"/>
    </source>
</evidence>
<evidence type="ECO:0000313" key="6">
    <source>
        <dbReference type="Proteomes" id="UP000308549"/>
    </source>
</evidence>
<feature type="domain" description="Epoxide hydrolase N-terminal" evidence="4">
    <location>
        <begin position="15"/>
        <end position="138"/>
    </location>
</feature>
<evidence type="ECO:0000256" key="3">
    <source>
        <dbReference type="PIRSR" id="PIRSR001112-1"/>
    </source>
</evidence>
<dbReference type="Gene3D" id="3.40.50.1820">
    <property type="entry name" value="alpha/beta hydrolase"/>
    <property type="match status" value="1"/>
</dbReference>
<comment type="similarity">
    <text evidence="1">Belongs to the peptidase S33 family.</text>
</comment>
<dbReference type="Pfam" id="PF06441">
    <property type="entry name" value="EHN"/>
    <property type="match status" value="1"/>
</dbReference>
<feature type="active site" description="Proton donor" evidence="3">
    <location>
        <position position="327"/>
    </location>
</feature>
<reference evidence="5 6" key="1">
    <citation type="submission" date="2017-03" db="EMBL/GenBank/DDBJ databases">
        <title>Genomes of endolithic fungi from Antarctica.</title>
        <authorList>
            <person name="Coleine C."/>
            <person name="Masonjones S."/>
            <person name="Stajich J.E."/>
        </authorList>
    </citation>
    <scope>NUCLEOTIDE SEQUENCE [LARGE SCALE GENOMIC DNA]</scope>
    <source>
        <strain evidence="5 6">CCFEE 6315</strain>
    </source>
</reference>
<dbReference type="InterPro" id="IPR029058">
    <property type="entry name" value="AB_hydrolase_fold"/>
</dbReference>
<dbReference type="OrthoDB" id="7130006at2759"/>
<protein>
    <recommendedName>
        <fullName evidence="4">Epoxide hydrolase N-terminal domain-containing protein</fullName>
    </recommendedName>
</protein>
<dbReference type="InterPro" id="IPR016292">
    <property type="entry name" value="Epoxide_hydrolase"/>
</dbReference>
<dbReference type="PANTHER" id="PTHR21661">
    <property type="entry name" value="EPOXIDE HYDROLASE 1-RELATED"/>
    <property type="match status" value="1"/>
</dbReference>
<dbReference type="InterPro" id="IPR000639">
    <property type="entry name" value="Epox_hydrolase-like"/>
</dbReference>
<dbReference type="PRINTS" id="PR00412">
    <property type="entry name" value="EPOXHYDRLASE"/>
</dbReference>
<gene>
    <name evidence="5" type="ORF">B0A50_03749</name>
</gene>
<accession>A0A4V5N4U7</accession>
<feature type="active site" description="Proton acceptor" evidence="3">
    <location>
        <position position="379"/>
    </location>
</feature>
<dbReference type="SUPFAM" id="SSF53474">
    <property type="entry name" value="alpha/beta-Hydrolases"/>
    <property type="match status" value="1"/>
</dbReference>